<evidence type="ECO:0008006" key="3">
    <source>
        <dbReference type="Google" id="ProtNLM"/>
    </source>
</evidence>
<dbReference type="AlphaFoldDB" id="A0A103UHH3"/>
<sequence>MTQTQAVVALIDDYFNFAYEPKSRDFDKVFHPSCTIQWLDEGRFRTLASHEYAALVNGRPSPRSTGAPRDEAILSMAHVSDGLSTATVRVRIGNRLFNDHFVMHKVDGNWLIATKASALVRTFD</sequence>
<evidence type="ECO:0000313" key="1">
    <source>
        <dbReference type="EMBL" id="KVK80062.1"/>
    </source>
</evidence>
<accession>A0A103UHH3</accession>
<evidence type="ECO:0000313" key="2">
    <source>
        <dbReference type="Proteomes" id="UP000069001"/>
    </source>
</evidence>
<dbReference type="InterPro" id="IPR039437">
    <property type="entry name" value="FrzH/put_lumazine-bd"/>
</dbReference>
<proteinExistence type="predicted"/>
<dbReference type="Pfam" id="PF12893">
    <property type="entry name" value="Lumazine_bd_2"/>
    <property type="match status" value="1"/>
</dbReference>
<dbReference type="EMBL" id="LOYH01000062">
    <property type="protein sequence ID" value="KVK80062.1"/>
    <property type="molecule type" value="Genomic_DNA"/>
</dbReference>
<name>A0A103UHH3_BURCE</name>
<reference evidence="1 2" key="1">
    <citation type="submission" date="2015-11" db="EMBL/GenBank/DDBJ databases">
        <title>Expanding the genomic diversity of Burkholderia species for the development of highly accurate diagnostics.</title>
        <authorList>
            <person name="Sahl J."/>
            <person name="Keim P."/>
            <person name="Wagner D."/>
        </authorList>
    </citation>
    <scope>NUCLEOTIDE SEQUENCE [LARGE SCALE GENOMIC DNA]</scope>
    <source>
        <strain evidence="1 2">MSMB1302</strain>
    </source>
</reference>
<dbReference type="Proteomes" id="UP000069001">
    <property type="component" value="Unassembled WGS sequence"/>
</dbReference>
<gene>
    <name evidence="1" type="ORF">WS90_01610</name>
</gene>
<dbReference type="RefSeq" id="WP_059523655.1">
    <property type="nucleotide sequence ID" value="NZ_LOXZ01000030.1"/>
</dbReference>
<protein>
    <recommendedName>
        <fullName evidence="3">Nuclear transport factor 2 family protein</fullName>
    </recommendedName>
</protein>
<dbReference type="Gene3D" id="3.10.450.50">
    <property type="match status" value="1"/>
</dbReference>
<dbReference type="InterPro" id="IPR032710">
    <property type="entry name" value="NTF2-like_dom_sf"/>
</dbReference>
<comment type="caution">
    <text evidence="1">The sequence shown here is derived from an EMBL/GenBank/DDBJ whole genome shotgun (WGS) entry which is preliminary data.</text>
</comment>
<organism evidence="1 2">
    <name type="scientific">Burkholderia cepacia</name>
    <name type="common">Pseudomonas cepacia</name>
    <dbReference type="NCBI Taxonomy" id="292"/>
    <lineage>
        <taxon>Bacteria</taxon>
        <taxon>Pseudomonadati</taxon>
        <taxon>Pseudomonadota</taxon>
        <taxon>Betaproteobacteria</taxon>
        <taxon>Burkholderiales</taxon>
        <taxon>Burkholderiaceae</taxon>
        <taxon>Burkholderia</taxon>
        <taxon>Burkholderia cepacia complex</taxon>
    </lineage>
</organism>
<dbReference type="SUPFAM" id="SSF54427">
    <property type="entry name" value="NTF2-like"/>
    <property type="match status" value="1"/>
</dbReference>